<dbReference type="Gene3D" id="2.60.120.10">
    <property type="entry name" value="Jelly Rolls"/>
    <property type="match status" value="1"/>
</dbReference>
<evidence type="ECO:0000313" key="1">
    <source>
        <dbReference type="EMBL" id="KAG8520412.1"/>
    </source>
</evidence>
<reference evidence="1" key="1">
    <citation type="journal article" date="2021" name="Evol. Appl.">
        <title>The genome of the Pyrenean desman and the effects of bottlenecks and inbreeding on the genomic landscape of an endangered species.</title>
        <authorList>
            <person name="Escoda L."/>
            <person name="Castresana J."/>
        </authorList>
    </citation>
    <scope>NUCLEOTIDE SEQUENCE</scope>
    <source>
        <strain evidence="1">IBE-C5619</strain>
    </source>
</reference>
<dbReference type="InterPro" id="IPR014710">
    <property type="entry name" value="RmlC-like_jellyroll"/>
</dbReference>
<sequence>PIHRTRQEHNTVWRMLKTIPDLTSQLTDEHLKTLSMNVISETWLKGSTVFGNDGFYIILKGMARPQTGVQGSSTEENKSQTSFILPSFHSFLISEELKCSAFAEMFLSPCEPTKLKLFLVFLQLTQWSTFGTLEEYTPQNESEARKYSVVVEEDCEILRISAKDFAKLKSV</sequence>
<name>A0A8J6AK00_GALPY</name>
<dbReference type="AlphaFoldDB" id="A0A8J6AK00"/>
<dbReference type="EMBL" id="JAGFMF010011568">
    <property type="protein sequence ID" value="KAG8520412.1"/>
    <property type="molecule type" value="Genomic_DNA"/>
</dbReference>
<evidence type="ECO:0000313" key="2">
    <source>
        <dbReference type="Proteomes" id="UP000700334"/>
    </source>
</evidence>
<organism evidence="1 2">
    <name type="scientific">Galemys pyrenaicus</name>
    <name type="common">Iberian desman</name>
    <name type="synonym">Pyrenean desman</name>
    <dbReference type="NCBI Taxonomy" id="202257"/>
    <lineage>
        <taxon>Eukaryota</taxon>
        <taxon>Metazoa</taxon>
        <taxon>Chordata</taxon>
        <taxon>Craniata</taxon>
        <taxon>Vertebrata</taxon>
        <taxon>Euteleostomi</taxon>
        <taxon>Mammalia</taxon>
        <taxon>Eutheria</taxon>
        <taxon>Laurasiatheria</taxon>
        <taxon>Eulipotyphla</taxon>
        <taxon>Talpidae</taxon>
        <taxon>Galemys</taxon>
    </lineage>
</organism>
<dbReference type="InterPro" id="IPR018490">
    <property type="entry name" value="cNMP-bd_dom_sf"/>
</dbReference>
<protein>
    <submittedName>
        <fullName evidence="1">Cyclic nucleotide-binding domain-containing protein 1</fullName>
    </submittedName>
</protein>
<comment type="caution">
    <text evidence="1">The sequence shown here is derived from an EMBL/GenBank/DDBJ whole genome shotgun (WGS) entry which is preliminary data.</text>
</comment>
<dbReference type="PANTHER" id="PTHR23011">
    <property type="entry name" value="CYCLIC NUCLEOTIDE-BINDING DOMAIN CONTAINING PROTEIN"/>
    <property type="match status" value="1"/>
</dbReference>
<dbReference type="OrthoDB" id="5966510at2759"/>
<feature type="non-terminal residue" evidence="1">
    <location>
        <position position="1"/>
    </location>
</feature>
<dbReference type="Proteomes" id="UP000700334">
    <property type="component" value="Unassembled WGS sequence"/>
</dbReference>
<gene>
    <name evidence="1" type="ORF">J0S82_019763</name>
</gene>
<dbReference type="SUPFAM" id="SSF51206">
    <property type="entry name" value="cAMP-binding domain-like"/>
    <property type="match status" value="1"/>
</dbReference>
<proteinExistence type="predicted"/>
<accession>A0A8J6AK00</accession>
<dbReference type="PANTHER" id="PTHR23011:SF32">
    <property type="entry name" value="CYCLIC NUCLEOTIDE-BINDING DOMAIN-CONTAINING PROTEIN 1"/>
    <property type="match status" value="1"/>
</dbReference>
<keyword evidence="2" id="KW-1185">Reference proteome</keyword>